<dbReference type="PRINTS" id="PR00481">
    <property type="entry name" value="LAMNOPPTDASE"/>
</dbReference>
<keyword evidence="12" id="KW-1185">Reference proteome</keyword>
<evidence type="ECO:0000256" key="9">
    <source>
        <dbReference type="SAM" id="MobiDB-lite"/>
    </source>
</evidence>
<protein>
    <recommendedName>
        <fullName evidence="8">Probable cytosol aminopeptidase</fullName>
        <ecNumber evidence="8">3.4.11.1</ecNumber>
    </recommendedName>
    <alternativeName>
        <fullName evidence="8">Leucine aminopeptidase</fullName>
        <shortName evidence="8">LAP</shortName>
        <ecNumber evidence="8">3.4.11.10</ecNumber>
    </alternativeName>
    <alternativeName>
        <fullName evidence="8">Leucyl aminopeptidase</fullName>
    </alternativeName>
</protein>
<gene>
    <name evidence="8" type="primary">pepA</name>
    <name evidence="11" type="ORF">CVV68_11965</name>
</gene>
<dbReference type="Pfam" id="PF00883">
    <property type="entry name" value="Peptidase_M17"/>
    <property type="match status" value="1"/>
</dbReference>
<keyword evidence="4 8" id="KW-0031">Aminopeptidase</keyword>
<evidence type="ECO:0000256" key="4">
    <source>
        <dbReference type="ARBA" id="ARBA00022438"/>
    </source>
</evidence>
<evidence type="ECO:0000256" key="5">
    <source>
        <dbReference type="ARBA" id="ARBA00022670"/>
    </source>
</evidence>
<evidence type="ECO:0000256" key="8">
    <source>
        <dbReference type="HAMAP-Rule" id="MF_00181"/>
    </source>
</evidence>
<dbReference type="SUPFAM" id="SSF52949">
    <property type="entry name" value="Macro domain-like"/>
    <property type="match status" value="1"/>
</dbReference>
<dbReference type="HAMAP" id="MF_00181">
    <property type="entry name" value="Cytosol_peptidase_M17"/>
    <property type="match status" value="1"/>
</dbReference>
<keyword evidence="6 8" id="KW-0378">Hydrolase</keyword>
<reference evidence="11 12" key="1">
    <citation type="submission" date="2018-05" db="EMBL/GenBank/DDBJ databases">
        <title>Genetic diversity of glacier-inhabiting Cryobacterium bacteria in China and description of Cryobacterium mengkeensis sp. nov. and Arthrobacter glacialis sp. nov.</title>
        <authorList>
            <person name="Liu Q."/>
            <person name="Xin Y.-H."/>
        </authorList>
    </citation>
    <scope>NUCLEOTIDE SEQUENCE [LARGE SCALE GENOMIC DNA]</scope>
    <source>
        <strain evidence="11 12">LI2</strain>
    </source>
</reference>
<feature type="binding site" evidence="8">
    <location>
        <position position="401"/>
    </location>
    <ligand>
        <name>Mn(2+)</name>
        <dbReference type="ChEBI" id="CHEBI:29035"/>
        <label>1</label>
    </ligand>
</feature>
<evidence type="ECO:0000256" key="7">
    <source>
        <dbReference type="ARBA" id="ARBA00049972"/>
    </source>
</evidence>
<evidence type="ECO:0000256" key="6">
    <source>
        <dbReference type="ARBA" id="ARBA00022801"/>
    </source>
</evidence>
<comment type="similarity">
    <text evidence="3 8">Belongs to the peptidase M17 family.</text>
</comment>
<evidence type="ECO:0000256" key="3">
    <source>
        <dbReference type="ARBA" id="ARBA00009528"/>
    </source>
</evidence>
<keyword evidence="8" id="KW-0479">Metal-binding</keyword>
<feature type="binding site" evidence="8">
    <location>
        <position position="317"/>
    </location>
    <ligand>
        <name>Mn(2+)</name>
        <dbReference type="ChEBI" id="CHEBI:29035"/>
        <label>2</label>
    </ligand>
</feature>
<dbReference type="InterPro" id="IPR000819">
    <property type="entry name" value="Peptidase_M17_C"/>
</dbReference>
<feature type="binding site" evidence="8">
    <location>
        <position position="340"/>
    </location>
    <ligand>
        <name>Mn(2+)</name>
        <dbReference type="ChEBI" id="CHEBI:29035"/>
        <label>2</label>
    </ligand>
</feature>
<keyword evidence="5 8" id="KW-0645">Protease</keyword>
<feature type="domain" description="Cytosol aminopeptidase" evidence="10">
    <location>
        <begin position="397"/>
        <end position="404"/>
    </location>
</feature>
<evidence type="ECO:0000313" key="12">
    <source>
        <dbReference type="Proteomes" id="UP000247832"/>
    </source>
</evidence>
<dbReference type="EMBL" id="QJVD01000011">
    <property type="protein sequence ID" value="PYI67112.1"/>
    <property type="molecule type" value="Genomic_DNA"/>
</dbReference>
<feature type="binding site" evidence="8">
    <location>
        <position position="401"/>
    </location>
    <ligand>
        <name>Mn(2+)</name>
        <dbReference type="ChEBI" id="CHEBI:29035"/>
        <label>2</label>
    </ligand>
</feature>
<dbReference type="InterPro" id="IPR008283">
    <property type="entry name" value="Peptidase_M17_N"/>
</dbReference>
<feature type="binding site" evidence="8">
    <location>
        <position position="322"/>
    </location>
    <ligand>
        <name>Mn(2+)</name>
        <dbReference type="ChEBI" id="CHEBI:29035"/>
        <label>1</label>
    </ligand>
</feature>
<dbReference type="EC" id="3.4.11.1" evidence="8"/>
<dbReference type="GO" id="GO:0030145">
    <property type="term" value="F:manganese ion binding"/>
    <property type="evidence" value="ECO:0007669"/>
    <property type="project" value="UniProtKB-UniRule"/>
</dbReference>
<dbReference type="OrthoDB" id="9809354at2"/>
<dbReference type="GO" id="GO:0006508">
    <property type="term" value="P:proteolysis"/>
    <property type="evidence" value="ECO:0007669"/>
    <property type="project" value="UniProtKB-KW"/>
</dbReference>
<proteinExistence type="inferred from homology"/>
<evidence type="ECO:0000256" key="2">
    <source>
        <dbReference type="ARBA" id="ARBA00000967"/>
    </source>
</evidence>
<accession>A0A2V5L8R1</accession>
<dbReference type="PANTHER" id="PTHR11963">
    <property type="entry name" value="LEUCINE AMINOPEPTIDASE-RELATED"/>
    <property type="match status" value="1"/>
</dbReference>
<dbReference type="Gene3D" id="3.40.220.10">
    <property type="entry name" value="Leucine Aminopeptidase, subunit E, domain 1"/>
    <property type="match status" value="1"/>
</dbReference>
<comment type="caution">
    <text evidence="11">The sequence shown here is derived from an EMBL/GenBank/DDBJ whole genome shotgun (WGS) entry which is preliminary data.</text>
</comment>
<organism evidence="11 12">
    <name type="scientific">Arthrobacter livingstonensis</name>
    <dbReference type="NCBI Taxonomy" id="670078"/>
    <lineage>
        <taxon>Bacteria</taxon>
        <taxon>Bacillati</taxon>
        <taxon>Actinomycetota</taxon>
        <taxon>Actinomycetes</taxon>
        <taxon>Micrococcales</taxon>
        <taxon>Micrococcaceae</taxon>
        <taxon>Arthrobacter</taxon>
    </lineage>
</organism>
<comment type="catalytic activity">
    <reaction evidence="2 8">
        <text>Release of an N-terminal amino acid, preferentially leucine, but not glutamic or aspartic acids.</text>
        <dbReference type="EC" id="3.4.11.10"/>
    </reaction>
</comment>
<comment type="function">
    <text evidence="7 8">Presumably involved in the processing and regular turnover of intracellular proteins. Catalyzes the removal of unsubstituted N-terminal amino acids from various peptides.</text>
</comment>
<keyword evidence="8" id="KW-0963">Cytoplasm</keyword>
<comment type="subcellular location">
    <subcellularLocation>
        <location evidence="8">Cytoplasm</location>
    </subcellularLocation>
</comment>
<dbReference type="PANTHER" id="PTHR11963:SF23">
    <property type="entry name" value="CYTOSOL AMINOPEPTIDASE"/>
    <property type="match status" value="1"/>
</dbReference>
<dbReference type="AlphaFoldDB" id="A0A2V5L8R1"/>
<dbReference type="SUPFAM" id="SSF53187">
    <property type="entry name" value="Zn-dependent exopeptidases"/>
    <property type="match status" value="1"/>
</dbReference>
<feature type="region of interest" description="Disordered" evidence="9">
    <location>
        <begin position="1"/>
        <end position="23"/>
    </location>
</feature>
<feature type="active site" evidence="8">
    <location>
        <position position="329"/>
    </location>
</feature>
<dbReference type="EC" id="3.4.11.10" evidence="8"/>
<dbReference type="InterPro" id="IPR011356">
    <property type="entry name" value="Leucine_aapep/pepB"/>
</dbReference>
<evidence type="ECO:0000256" key="1">
    <source>
        <dbReference type="ARBA" id="ARBA00000135"/>
    </source>
</evidence>
<dbReference type="Gene3D" id="3.40.630.10">
    <property type="entry name" value="Zn peptidases"/>
    <property type="match status" value="1"/>
</dbReference>
<comment type="catalytic activity">
    <reaction evidence="1 8">
        <text>Release of an N-terminal amino acid, Xaa-|-Yaa-, in which Xaa is preferably Leu, but may be other amino acids including Pro although not Arg or Lys, and Yaa may be Pro. Amino acid amides and methyl esters are also readily hydrolyzed, but rates on arylamides are exceedingly low.</text>
        <dbReference type="EC" id="3.4.11.1"/>
    </reaction>
</comment>
<feature type="compositionally biased region" description="Polar residues" evidence="9">
    <location>
        <begin position="1"/>
        <end position="17"/>
    </location>
</feature>
<keyword evidence="8" id="KW-0464">Manganese</keyword>
<dbReference type="CDD" id="cd00433">
    <property type="entry name" value="Peptidase_M17"/>
    <property type="match status" value="1"/>
</dbReference>
<sequence length="558" mass="57501">MQVPCRSSSGLSTTSHAVRQPAVDLRPGKETTIDWECHHINFNHYREDIYNVSASHTISFNVISSDLKKVPADALVIGVGKGADGPVILDSPLSAAAVTSLGASLDALGVSGAADQLVRLPGLPETGAKVLVLAGVGKLSGTEITEESLRRAAGSAIRQLAGLKHVVLALPTTAVGEVSAIAEGAALGAYQYASLHSTRDGRKTAVAKVTIHSSLAKDPALAAALDRAAVVAQAVNATRTLVNEPPSRLYPATFAEAAKDLAKGLPVKVTVMDEKRLLKDGYGGIMGVGQGSSRPPRMVKLEYKSDKAVADLALVGKGITFDSGGISIKPGAGMITMKCDMAGAAAVLNTVLAVAGLGLPVNVTGWLCIAENMPSGTAIRPSDVLTIFGGKTVEVLNTDAEGRLVMADGLVAASQEFPDVIIDVATLTGAQVVALGHRTAGVMGDDGVSAALKAAADRAGELVWPMPLPEELRPSLDSPVADMANIGERMGGMMTAAVFLQEFVGKDKSGEPIPWAHLDIAGPAFNESAPYGYTPKQGTGMAVRTLVAYVEDVVARSV</sequence>
<dbReference type="Pfam" id="PF02789">
    <property type="entry name" value="Peptidase_M17_N"/>
    <property type="match status" value="1"/>
</dbReference>
<dbReference type="GO" id="GO:0005737">
    <property type="term" value="C:cytoplasm"/>
    <property type="evidence" value="ECO:0007669"/>
    <property type="project" value="UniProtKB-SubCell"/>
</dbReference>
<evidence type="ECO:0000259" key="10">
    <source>
        <dbReference type="PROSITE" id="PS00631"/>
    </source>
</evidence>
<dbReference type="InterPro" id="IPR043472">
    <property type="entry name" value="Macro_dom-like"/>
</dbReference>
<name>A0A2V5L8R1_9MICC</name>
<dbReference type="InterPro" id="IPR023042">
    <property type="entry name" value="Peptidase_M17_leu_NH2_pept"/>
</dbReference>
<feature type="binding site" evidence="8">
    <location>
        <position position="322"/>
    </location>
    <ligand>
        <name>Mn(2+)</name>
        <dbReference type="ChEBI" id="CHEBI:29035"/>
        <label>2</label>
    </ligand>
</feature>
<feature type="binding site" evidence="8">
    <location>
        <position position="399"/>
    </location>
    <ligand>
        <name>Mn(2+)</name>
        <dbReference type="ChEBI" id="CHEBI:29035"/>
        <label>1</label>
    </ligand>
</feature>
<comment type="cofactor">
    <cofactor evidence="8">
        <name>Mn(2+)</name>
        <dbReference type="ChEBI" id="CHEBI:29035"/>
    </cofactor>
    <text evidence="8">Binds 2 manganese ions per subunit.</text>
</comment>
<evidence type="ECO:0000313" key="11">
    <source>
        <dbReference type="EMBL" id="PYI67112.1"/>
    </source>
</evidence>
<dbReference type="NCBIfam" id="NF002073">
    <property type="entry name" value="PRK00913.1-2"/>
    <property type="match status" value="1"/>
</dbReference>
<dbReference type="Proteomes" id="UP000247832">
    <property type="component" value="Unassembled WGS sequence"/>
</dbReference>
<dbReference type="GO" id="GO:0070006">
    <property type="term" value="F:metalloaminopeptidase activity"/>
    <property type="evidence" value="ECO:0007669"/>
    <property type="project" value="InterPro"/>
</dbReference>
<dbReference type="PROSITE" id="PS00631">
    <property type="entry name" value="CYTOSOL_AP"/>
    <property type="match status" value="1"/>
</dbReference>
<feature type="active site" evidence="8">
    <location>
        <position position="403"/>
    </location>
</feature>